<feature type="domain" description="DUF1707" evidence="2">
    <location>
        <begin position="18"/>
        <end position="69"/>
    </location>
</feature>
<sequence>MDPYGAFPRHPAVPGQERVGHAQRTTVLDLLGRAAAEGYLDLDEYEGRVAAVTVSRTVSDLYAVVGDLPPQFRWDPAQAMPKSRQERERESAGSMALMSVILGAVSIPTSLCIGTGGLLGLLAVALARKGMLDDESRQKAVIGMVLGIIGFAMSLGVVFLTVVS</sequence>
<feature type="transmembrane region" description="Helical" evidence="1">
    <location>
        <begin position="140"/>
        <end position="163"/>
    </location>
</feature>
<comment type="caution">
    <text evidence="3">The sequence shown here is derived from an EMBL/GenBank/DDBJ whole genome shotgun (WGS) entry which is preliminary data.</text>
</comment>
<gene>
    <name evidence="3" type="ORF">Voc01_079760</name>
</gene>
<protein>
    <recommendedName>
        <fullName evidence="2">DUF1707 domain-containing protein</fullName>
    </recommendedName>
</protein>
<accession>A0A8J4EFP7</accession>
<dbReference type="RefSeq" id="WP_203932885.1">
    <property type="nucleotide sequence ID" value="NZ_BOPH01000108.1"/>
</dbReference>
<name>A0A8J4EFP7_9ACTN</name>
<organism evidence="3 4">
    <name type="scientific">Virgisporangium ochraceum</name>
    <dbReference type="NCBI Taxonomy" id="65505"/>
    <lineage>
        <taxon>Bacteria</taxon>
        <taxon>Bacillati</taxon>
        <taxon>Actinomycetota</taxon>
        <taxon>Actinomycetes</taxon>
        <taxon>Micromonosporales</taxon>
        <taxon>Micromonosporaceae</taxon>
        <taxon>Virgisporangium</taxon>
    </lineage>
</organism>
<evidence type="ECO:0000259" key="2">
    <source>
        <dbReference type="Pfam" id="PF08044"/>
    </source>
</evidence>
<evidence type="ECO:0000256" key="1">
    <source>
        <dbReference type="SAM" id="Phobius"/>
    </source>
</evidence>
<evidence type="ECO:0000313" key="3">
    <source>
        <dbReference type="EMBL" id="GIJ73059.1"/>
    </source>
</evidence>
<dbReference type="AlphaFoldDB" id="A0A8J4EFP7"/>
<reference evidence="3" key="1">
    <citation type="submission" date="2021-01" db="EMBL/GenBank/DDBJ databases">
        <title>Whole genome shotgun sequence of Virgisporangium ochraceum NBRC 16418.</title>
        <authorList>
            <person name="Komaki H."/>
            <person name="Tamura T."/>
        </authorList>
    </citation>
    <scope>NUCLEOTIDE SEQUENCE</scope>
    <source>
        <strain evidence="3">NBRC 16418</strain>
    </source>
</reference>
<proteinExistence type="predicted"/>
<evidence type="ECO:0000313" key="4">
    <source>
        <dbReference type="Proteomes" id="UP000635606"/>
    </source>
</evidence>
<feature type="transmembrane region" description="Helical" evidence="1">
    <location>
        <begin position="95"/>
        <end position="128"/>
    </location>
</feature>
<dbReference type="InterPro" id="IPR012551">
    <property type="entry name" value="DUF1707_SHOCT-like"/>
</dbReference>
<keyword evidence="1" id="KW-1133">Transmembrane helix</keyword>
<dbReference type="Proteomes" id="UP000635606">
    <property type="component" value="Unassembled WGS sequence"/>
</dbReference>
<keyword evidence="4" id="KW-1185">Reference proteome</keyword>
<dbReference type="PANTHER" id="PTHR40763:SF5">
    <property type="entry name" value="MEMBRANE PROTEIN"/>
    <property type="match status" value="1"/>
</dbReference>
<dbReference type="EMBL" id="BOPH01000108">
    <property type="protein sequence ID" value="GIJ73059.1"/>
    <property type="molecule type" value="Genomic_DNA"/>
</dbReference>
<keyword evidence="1" id="KW-0472">Membrane</keyword>
<keyword evidence="1" id="KW-0812">Transmembrane</keyword>
<dbReference type="Pfam" id="PF08044">
    <property type="entry name" value="DUF1707"/>
    <property type="match status" value="1"/>
</dbReference>
<dbReference type="PANTHER" id="PTHR40763">
    <property type="entry name" value="MEMBRANE PROTEIN-RELATED"/>
    <property type="match status" value="1"/>
</dbReference>